<comment type="caution">
    <text evidence="2">The sequence shown here is derived from an EMBL/GenBank/DDBJ whole genome shotgun (WGS) entry which is preliminary data.</text>
</comment>
<dbReference type="PROSITE" id="PS51707">
    <property type="entry name" value="CYTH"/>
    <property type="match status" value="1"/>
</dbReference>
<dbReference type="SUPFAM" id="SSF55154">
    <property type="entry name" value="CYTH-like phosphatases"/>
    <property type="match status" value="1"/>
</dbReference>
<protein>
    <recommendedName>
        <fullName evidence="1">CYTH domain-containing protein</fullName>
    </recommendedName>
</protein>
<dbReference type="InterPro" id="IPR008173">
    <property type="entry name" value="Adenylyl_cyclase_CyaB"/>
</dbReference>
<dbReference type="Proteomes" id="UP000178348">
    <property type="component" value="Unassembled WGS sequence"/>
</dbReference>
<organism evidence="2 3">
    <name type="scientific">Candidatus Liptonbacteria bacterium RIFCSPLOWO2_01_FULL_53_13</name>
    <dbReference type="NCBI Taxonomy" id="1798651"/>
    <lineage>
        <taxon>Bacteria</taxon>
        <taxon>Candidatus Liptoniibacteriota</taxon>
    </lineage>
</organism>
<evidence type="ECO:0000259" key="1">
    <source>
        <dbReference type="PROSITE" id="PS51707"/>
    </source>
</evidence>
<reference evidence="2 3" key="1">
    <citation type="journal article" date="2016" name="Nat. Commun.">
        <title>Thousands of microbial genomes shed light on interconnected biogeochemical processes in an aquifer system.</title>
        <authorList>
            <person name="Anantharaman K."/>
            <person name="Brown C.T."/>
            <person name="Hug L.A."/>
            <person name="Sharon I."/>
            <person name="Castelle C.J."/>
            <person name="Probst A.J."/>
            <person name="Thomas B.C."/>
            <person name="Singh A."/>
            <person name="Wilkins M.J."/>
            <person name="Karaoz U."/>
            <person name="Brodie E.L."/>
            <person name="Williams K.H."/>
            <person name="Hubbard S.S."/>
            <person name="Banfield J.F."/>
        </authorList>
    </citation>
    <scope>NUCLEOTIDE SEQUENCE [LARGE SCALE GENOMIC DNA]</scope>
</reference>
<evidence type="ECO:0000313" key="3">
    <source>
        <dbReference type="Proteomes" id="UP000178348"/>
    </source>
</evidence>
<dbReference type="NCBIfam" id="TIGR00318">
    <property type="entry name" value="cyaB"/>
    <property type="match status" value="1"/>
</dbReference>
<gene>
    <name evidence="2" type="ORF">A2946_02725</name>
</gene>
<sequence length="179" mass="20586">MREIEIKVRISDMRALEEKLRAQNCVLLPPVHQHDTVYSRHGSAEFASAKEGDVILRIRRENDKAEFNLKQQKSNEMDNIEYETEIASPDALHGILGALGWFPEIEVKKIRRKGTLGAYNVCLDEVEQLGNYMEIEKMAQEDADPDAVRKELYNALEGLGFSRSDEETRGYDTQVHQRH</sequence>
<feature type="domain" description="CYTH" evidence="1">
    <location>
        <begin position="1"/>
        <end position="177"/>
    </location>
</feature>
<accession>A0A1G2CP98</accession>
<dbReference type="CDD" id="cd07890">
    <property type="entry name" value="CYTH-like_AC_IV-like"/>
    <property type="match status" value="1"/>
</dbReference>
<dbReference type="InterPro" id="IPR033469">
    <property type="entry name" value="CYTH-like_dom_sf"/>
</dbReference>
<dbReference type="Pfam" id="PF01928">
    <property type="entry name" value="CYTH"/>
    <property type="match status" value="1"/>
</dbReference>
<dbReference type="PANTHER" id="PTHR21028">
    <property type="entry name" value="SI:CH211-156B7.4"/>
    <property type="match status" value="1"/>
</dbReference>
<name>A0A1G2CP98_9BACT</name>
<dbReference type="SMART" id="SM01118">
    <property type="entry name" value="CYTH"/>
    <property type="match status" value="1"/>
</dbReference>
<dbReference type="AlphaFoldDB" id="A0A1G2CP98"/>
<dbReference type="PANTHER" id="PTHR21028:SF2">
    <property type="entry name" value="CYTH DOMAIN-CONTAINING PROTEIN"/>
    <property type="match status" value="1"/>
</dbReference>
<dbReference type="Gene3D" id="2.40.320.10">
    <property type="entry name" value="Hypothetical Protein Pfu-838710-001"/>
    <property type="match status" value="1"/>
</dbReference>
<dbReference type="EMBL" id="MHLB01000011">
    <property type="protein sequence ID" value="OGZ02461.1"/>
    <property type="molecule type" value="Genomic_DNA"/>
</dbReference>
<dbReference type="InterPro" id="IPR023577">
    <property type="entry name" value="CYTH_domain"/>
</dbReference>
<evidence type="ECO:0000313" key="2">
    <source>
        <dbReference type="EMBL" id="OGZ02461.1"/>
    </source>
</evidence>
<proteinExistence type="predicted"/>